<keyword evidence="4" id="KW-1185">Reference proteome</keyword>
<feature type="transmembrane region" description="Helical" evidence="2">
    <location>
        <begin position="164"/>
        <end position="183"/>
    </location>
</feature>
<sequence>MFVGSGKNRCGGWGTDRMMEGFVPHLDSEVRLSPRTIGGQSGAIAHHQGLEKFFRFGCEEALLIGMIDGRRSVEDLLLGMQRAGVDWSGDDVVGFLSMLIRERLLLPPVQEFDQEKAEQLGRKTDPLRWWMTPLSSVVSLRIPLMDFDRPALRLSRHFGFLFQPVAVAVWAVLVISAMVMMALRRDELAGELSRLFDRQMWIPMLGIWLLCKMLHEAGHAVAAKRQGVRIGKTGVMFFLMAPLAYVDVTASWMLPRRMSRMAIALAGVYVELAVASVAAWCWWCLPDGLVRHIAAQVFVVAGPATLLVNANPLLRLDGYYVLSDLVDIPNLRSHGRRQLAGWLEYVLLAVPRESSLLSGWRVPFATGHAMASVVFQFVWMAGLVFAVSYWAKGLGILVAMVAVLLWAAIPLGNWMLRHVRDGDWRRRYRLGLSVVLIVPFGQWLWNQRSPITRRVPVVVRYHDEQIARAPSDAFVVGVFVEGGQRVKSGSLLMRLQNDELQVRHDQTSDRLDLAMRREVQLRRQGKLADAEIEKRQAENLKHQLEDLRRRLDELQVTAQRDGMVTTSNPIDLLGEFVTEGTELVRVSDAHEKELLASIGESDAPAYRRAVQSAQPVRVRLRGGVGITALPVSLRPRADVQLPHPALSAAIGGPLPVQPDPESGENRLIAPRFTATSPIEPVAAASVRAGQQGTMVISDDRTIGQRIWERLDPQSMR</sequence>
<keyword evidence="2" id="KW-0472">Membrane</keyword>
<feature type="transmembrane region" description="Helical" evidence="2">
    <location>
        <begin position="369"/>
        <end position="390"/>
    </location>
</feature>
<dbReference type="GO" id="GO:0031293">
    <property type="term" value="P:membrane protein intracellular domain proteolysis"/>
    <property type="evidence" value="ECO:0007669"/>
    <property type="project" value="TreeGrafter"/>
</dbReference>
<feature type="transmembrane region" description="Helical" evidence="2">
    <location>
        <begin position="195"/>
        <end position="215"/>
    </location>
</feature>
<reference evidence="3 4" key="1">
    <citation type="submission" date="2019-02" db="EMBL/GenBank/DDBJ databases">
        <title>Deep-cultivation of Planctomycetes and their phenomic and genomic characterization uncovers novel biology.</title>
        <authorList>
            <person name="Wiegand S."/>
            <person name="Jogler M."/>
            <person name="Boedeker C."/>
            <person name="Pinto D."/>
            <person name="Vollmers J."/>
            <person name="Rivas-Marin E."/>
            <person name="Kohn T."/>
            <person name="Peeters S.H."/>
            <person name="Heuer A."/>
            <person name="Rast P."/>
            <person name="Oberbeckmann S."/>
            <person name="Bunk B."/>
            <person name="Jeske O."/>
            <person name="Meyerdierks A."/>
            <person name="Storesund J.E."/>
            <person name="Kallscheuer N."/>
            <person name="Luecker S."/>
            <person name="Lage O.M."/>
            <person name="Pohl T."/>
            <person name="Merkel B.J."/>
            <person name="Hornburger P."/>
            <person name="Mueller R.-W."/>
            <person name="Bruemmer F."/>
            <person name="Labrenz M."/>
            <person name="Spormann A.M."/>
            <person name="Op Den Camp H."/>
            <person name="Overmann J."/>
            <person name="Amann R."/>
            <person name="Jetten M.S.M."/>
            <person name="Mascher T."/>
            <person name="Medema M.H."/>
            <person name="Devos D.P."/>
            <person name="Kaster A.-K."/>
            <person name="Ovreas L."/>
            <person name="Rohde M."/>
            <person name="Galperin M.Y."/>
            <person name="Jogler C."/>
        </authorList>
    </citation>
    <scope>NUCLEOTIDE SEQUENCE [LARGE SCALE GENOMIC DNA]</scope>
    <source>
        <strain evidence="3 4">Pan14r</strain>
    </source>
</reference>
<feature type="transmembrane region" description="Helical" evidence="2">
    <location>
        <begin position="396"/>
        <end position="416"/>
    </location>
</feature>
<evidence type="ECO:0000256" key="2">
    <source>
        <dbReference type="SAM" id="Phobius"/>
    </source>
</evidence>
<accession>A0A5C5XZ44</accession>
<feature type="coiled-coil region" evidence="1">
    <location>
        <begin position="527"/>
        <end position="557"/>
    </location>
</feature>
<feature type="transmembrane region" description="Helical" evidence="2">
    <location>
        <begin position="235"/>
        <end position="254"/>
    </location>
</feature>
<dbReference type="Proteomes" id="UP000317238">
    <property type="component" value="Unassembled WGS sequence"/>
</dbReference>
<keyword evidence="1" id="KW-0175">Coiled coil</keyword>
<evidence type="ECO:0000313" key="3">
    <source>
        <dbReference type="EMBL" id="TWT68260.1"/>
    </source>
</evidence>
<proteinExistence type="predicted"/>
<name>A0A5C5XZ44_9PLAN</name>
<gene>
    <name evidence="3" type="ORF">Pan14r_05040</name>
</gene>
<dbReference type="GO" id="GO:0016020">
    <property type="term" value="C:membrane"/>
    <property type="evidence" value="ECO:0007669"/>
    <property type="project" value="InterPro"/>
</dbReference>
<dbReference type="InterPro" id="IPR001193">
    <property type="entry name" value="MBTPS2"/>
</dbReference>
<feature type="transmembrane region" description="Helical" evidence="2">
    <location>
        <begin position="261"/>
        <end position="283"/>
    </location>
</feature>
<comment type="caution">
    <text evidence="3">The sequence shown here is derived from an EMBL/GenBank/DDBJ whole genome shotgun (WGS) entry which is preliminary data.</text>
</comment>
<keyword evidence="2" id="KW-0812">Transmembrane</keyword>
<dbReference type="AlphaFoldDB" id="A0A5C5XZ44"/>
<evidence type="ECO:0000256" key="1">
    <source>
        <dbReference type="SAM" id="Coils"/>
    </source>
</evidence>
<dbReference type="GO" id="GO:0004222">
    <property type="term" value="F:metalloendopeptidase activity"/>
    <property type="evidence" value="ECO:0007669"/>
    <property type="project" value="InterPro"/>
</dbReference>
<dbReference type="SUPFAM" id="SSF111369">
    <property type="entry name" value="HlyD-like secretion proteins"/>
    <property type="match status" value="1"/>
</dbReference>
<dbReference type="EMBL" id="SJPL01000001">
    <property type="protein sequence ID" value="TWT68260.1"/>
    <property type="molecule type" value="Genomic_DNA"/>
</dbReference>
<feature type="transmembrane region" description="Helical" evidence="2">
    <location>
        <begin position="428"/>
        <end position="445"/>
    </location>
</feature>
<organism evidence="3 4">
    <name type="scientific">Crateriforma conspicua</name>
    <dbReference type="NCBI Taxonomy" id="2527996"/>
    <lineage>
        <taxon>Bacteria</taxon>
        <taxon>Pseudomonadati</taxon>
        <taxon>Planctomycetota</taxon>
        <taxon>Planctomycetia</taxon>
        <taxon>Planctomycetales</taxon>
        <taxon>Planctomycetaceae</taxon>
        <taxon>Crateriforma</taxon>
    </lineage>
</organism>
<dbReference type="PANTHER" id="PTHR13325:SF3">
    <property type="entry name" value="MEMBRANE-BOUND TRANSCRIPTION FACTOR SITE-2 PROTEASE"/>
    <property type="match status" value="1"/>
</dbReference>
<dbReference type="GO" id="GO:0005737">
    <property type="term" value="C:cytoplasm"/>
    <property type="evidence" value="ECO:0007669"/>
    <property type="project" value="TreeGrafter"/>
</dbReference>
<protein>
    <submittedName>
        <fullName evidence="3">Peptidase family M50</fullName>
    </submittedName>
</protein>
<evidence type="ECO:0000313" key="4">
    <source>
        <dbReference type="Proteomes" id="UP000317238"/>
    </source>
</evidence>
<keyword evidence="2" id="KW-1133">Transmembrane helix</keyword>
<dbReference type="PANTHER" id="PTHR13325">
    <property type="entry name" value="PROTEASE M50 MEMBRANE-BOUND TRANSCRIPTION FACTOR SITE 2 PROTEASE"/>
    <property type="match status" value="1"/>
</dbReference>